<evidence type="ECO:0000313" key="2">
    <source>
        <dbReference type="EMBL" id="EME70893.1"/>
    </source>
</evidence>
<dbReference type="EMBL" id="AONQ01000011">
    <property type="protein sequence ID" value="EME70893.1"/>
    <property type="molecule type" value="Genomic_DNA"/>
</dbReference>
<evidence type="ECO:0000256" key="1">
    <source>
        <dbReference type="SAM" id="SignalP"/>
    </source>
</evidence>
<dbReference type="Proteomes" id="UP000011744">
    <property type="component" value="Unassembled WGS sequence"/>
</dbReference>
<sequence>MLRAALILAILLSPAATLAAKPKKCFSQAEIKAEQEVRQGIFLREAANRCNERLLPGARDRWQKIEGANGAKFRSSVGKRQKAWSREFPDDWKYQINYADGRLVTYARNISLTEGFCANIDDLLQTIEKRGFAAFSKLSKVVRNQVTDDYKVCQ</sequence>
<evidence type="ECO:0000313" key="3">
    <source>
        <dbReference type="Proteomes" id="UP000011744"/>
    </source>
</evidence>
<organism evidence="2 3">
    <name type="scientific">Paramagnetospirillum caucaseum</name>
    <dbReference type="NCBI Taxonomy" id="1244869"/>
    <lineage>
        <taxon>Bacteria</taxon>
        <taxon>Pseudomonadati</taxon>
        <taxon>Pseudomonadota</taxon>
        <taxon>Alphaproteobacteria</taxon>
        <taxon>Rhodospirillales</taxon>
        <taxon>Magnetospirillaceae</taxon>
        <taxon>Paramagnetospirillum</taxon>
    </lineage>
</organism>
<dbReference type="PATRIC" id="fig|1244869.3.peg.1157"/>
<dbReference type="AlphaFoldDB" id="M3ADM4"/>
<proteinExistence type="predicted"/>
<feature type="chain" id="PRO_5004031208" evidence="1">
    <location>
        <begin position="20"/>
        <end position="154"/>
    </location>
</feature>
<reference evidence="2 3" key="1">
    <citation type="journal article" date="2014" name="Genome Announc.">
        <title>Draft Genome Sequence of Magnetospirillum sp. Strain SO-1, a Freshwater Magnetotactic Bacterium Isolated from the Ol'khovka River, Russia.</title>
        <authorList>
            <person name="Grouzdev D.S."/>
            <person name="Dziuba M.V."/>
            <person name="Sukhacheva M.S."/>
            <person name="Mardanov A.V."/>
            <person name="Beletskiy A.V."/>
            <person name="Kuznetsov B.B."/>
            <person name="Skryabin K.G."/>
        </authorList>
    </citation>
    <scope>NUCLEOTIDE SEQUENCE [LARGE SCALE GENOMIC DNA]</scope>
    <source>
        <strain evidence="2 3">SO-1</strain>
    </source>
</reference>
<dbReference type="RefSeq" id="WP_008615348.1">
    <property type="nucleotide sequence ID" value="NZ_AONQ01000011.1"/>
</dbReference>
<keyword evidence="3" id="KW-1185">Reference proteome</keyword>
<name>M3ADM4_9PROT</name>
<dbReference type="eggNOG" id="ENOG5033WKX">
    <property type="taxonomic scope" value="Bacteria"/>
</dbReference>
<feature type="signal peptide" evidence="1">
    <location>
        <begin position="1"/>
        <end position="19"/>
    </location>
</feature>
<keyword evidence="1" id="KW-0732">Signal</keyword>
<gene>
    <name evidence="2" type="ORF">H261_05774</name>
</gene>
<protein>
    <submittedName>
        <fullName evidence="2">Uncharacterized protein</fullName>
    </submittedName>
</protein>
<dbReference type="STRING" id="1244869.H261_05774"/>
<comment type="caution">
    <text evidence="2">The sequence shown here is derived from an EMBL/GenBank/DDBJ whole genome shotgun (WGS) entry which is preliminary data.</text>
</comment>
<dbReference type="OrthoDB" id="7353353at2"/>
<accession>M3ADM4</accession>